<evidence type="ECO:0000256" key="1">
    <source>
        <dbReference type="SAM" id="MobiDB-lite"/>
    </source>
</evidence>
<evidence type="ECO:0000313" key="3">
    <source>
        <dbReference type="EMBL" id="SAK90871.1"/>
    </source>
</evidence>
<evidence type="ECO:0000313" key="4">
    <source>
        <dbReference type="Proteomes" id="UP000054870"/>
    </source>
</evidence>
<dbReference type="AlphaFoldDB" id="A0A158D8Q7"/>
<accession>A0A158D8Q7</accession>
<organism evidence="3 4">
    <name type="scientific">Caballeronia catudaia</name>
    <dbReference type="NCBI Taxonomy" id="1777136"/>
    <lineage>
        <taxon>Bacteria</taxon>
        <taxon>Pseudomonadati</taxon>
        <taxon>Pseudomonadota</taxon>
        <taxon>Betaproteobacteria</taxon>
        <taxon>Burkholderiales</taxon>
        <taxon>Burkholderiaceae</taxon>
        <taxon>Caballeronia</taxon>
    </lineage>
</organism>
<feature type="domain" description="Transcription factor zinc-finger" evidence="2">
    <location>
        <begin position="2"/>
        <end position="43"/>
    </location>
</feature>
<name>A0A158D8Q7_9BURK</name>
<dbReference type="EMBL" id="FCOF02000055">
    <property type="protein sequence ID" value="SAK90871.1"/>
    <property type="molecule type" value="Genomic_DNA"/>
</dbReference>
<reference evidence="3" key="1">
    <citation type="submission" date="2016-01" db="EMBL/GenBank/DDBJ databases">
        <authorList>
            <person name="Peeters C."/>
        </authorList>
    </citation>
    <scope>NUCLEOTIDE SEQUENCE [LARGE SCALE GENOMIC DNA]</scope>
    <source>
        <strain evidence="3">LMG 29318</strain>
    </source>
</reference>
<dbReference type="RefSeq" id="WP_061128043.1">
    <property type="nucleotide sequence ID" value="NZ_FCOF02000055.1"/>
</dbReference>
<evidence type="ECO:0000259" key="2">
    <source>
        <dbReference type="Pfam" id="PF13453"/>
    </source>
</evidence>
<dbReference type="InterPro" id="IPR027392">
    <property type="entry name" value="TF_Znf"/>
</dbReference>
<feature type="compositionally biased region" description="Basic and acidic residues" evidence="1">
    <location>
        <begin position="53"/>
        <end position="91"/>
    </location>
</feature>
<comment type="caution">
    <text evidence="3">The sequence shown here is derived from an EMBL/GenBank/DDBJ whole genome shotgun (WGS) entry which is preliminary data.</text>
</comment>
<dbReference type="OrthoDB" id="9814037at2"/>
<protein>
    <recommendedName>
        <fullName evidence="2">Transcription factor zinc-finger domain-containing protein</fullName>
    </recommendedName>
</protein>
<proteinExistence type="predicted"/>
<keyword evidence="4" id="KW-1185">Reference proteome</keyword>
<feature type="region of interest" description="Disordered" evidence="1">
    <location>
        <begin position="46"/>
        <end position="107"/>
    </location>
</feature>
<gene>
    <name evidence="3" type="ORF">AWB75_06371</name>
</gene>
<dbReference type="Proteomes" id="UP000054870">
    <property type="component" value="Unassembled WGS sequence"/>
</dbReference>
<dbReference type="Pfam" id="PF13453">
    <property type="entry name" value="Zn_ribbon_TFIIB"/>
    <property type="match status" value="1"/>
</dbReference>
<sequence>MKCPVCPATELLMTVREGIEIDYCPQCRGVWLDRGELDQIIRRAAQASIEDAQTARRDAWREREDAREHDRERRPHRDGQYHYGDPRGEHAHPRRKKSFLGDLFDFD</sequence>